<accession>A0A4Y7KZR0</accession>
<keyword evidence="3" id="KW-1185">Reference proteome</keyword>
<reference evidence="2 3" key="1">
    <citation type="journal article" date="2018" name="Science">
        <title>The opium poppy genome and morphinan production.</title>
        <authorList>
            <person name="Guo L."/>
            <person name="Winzer T."/>
            <person name="Yang X."/>
            <person name="Li Y."/>
            <person name="Ning Z."/>
            <person name="He Z."/>
            <person name="Teodor R."/>
            <person name="Lu Y."/>
            <person name="Bowser T.A."/>
            <person name="Graham I.A."/>
            <person name="Ye K."/>
        </authorList>
    </citation>
    <scope>NUCLEOTIDE SEQUENCE [LARGE SCALE GENOMIC DNA]</scope>
    <source>
        <strain evidence="3">cv. HN1</strain>
        <tissue evidence="2">Leaves</tissue>
    </source>
</reference>
<dbReference type="EMBL" id="CM010723">
    <property type="protein sequence ID" value="RZC77668.1"/>
    <property type="molecule type" value="Genomic_DNA"/>
</dbReference>
<gene>
    <name evidence="2" type="ORF">C5167_001837</name>
</gene>
<protein>
    <recommendedName>
        <fullName evidence="4">Knottin scorpion toxin-like domain-containing protein</fullName>
    </recommendedName>
</protein>
<organism evidence="2 3">
    <name type="scientific">Papaver somniferum</name>
    <name type="common">Opium poppy</name>
    <dbReference type="NCBI Taxonomy" id="3469"/>
    <lineage>
        <taxon>Eukaryota</taxon>
        <taxon>Viridiplantae</taxon>
        <taxon>Streptophyta</taxon>
        <taxon>Embryophyta</taxon>
        <taxon>Tracheophyta</taxon>
        <taxon>Spermatophyta</taxon>
        <taxon>Magnoliopsida</taxon>
        <taxon>Ranunculales</taxon>
        <taxon>Papaveraceae</taxon>
        <taxon>Papaveroideae</taxon>
        <taxon>Papaver</taxon>
    </lineage>
</organism>
<evidence type="ECO:0000256" key="1">
    <source>
        <dbReference type="SAM" id="SignalP"/>
    </source>
</evidence>
<evidence type="ECO:0000313" key="2">
    <source>
        <dbReference type="EMBL" id="RZC77668.1"/>
    </source>
</evidence>
<feature type="chain" id="PRO_5021401973" description="Knottin scorpion toxin-like domain-containing protein" evidence="1">
    <location>
        <begin position="22"/>
        <end position="85"/>
    </location>
</feature>
<proteinExistence type="predicted"/>
<feature type="signal peptide" evidence="1">
    <location>
        <begin position="1"/>
        <end position="21"/>
    </location>
</feature>
<dbReference type="AlphaFoldDB" id="A0A4Y7KZR0"/>
<dbReference type="Proteomes" id="UP000316621">
    <property type="component" value="Chromosome 9"/>
</dbReference>
<evidence type="ECO:0008006" key="4">
    <source>
        <dbReference type="Google" id="ProtNLM"/>
    </source>
</evidence>
<dbReference type="Gramene" id="RZC77668">
    <property type="protein sequence ID" value="RZC77668"/>
    <property type="gene ID" value="C5167_001837"/>
</dbReference>
<name>A0A4Y7KZR0_PAPSO</name>
<keyword evidence="1" id="KW-0732">Signal</keyword>
<evidence type="ECO:0000313" key="3">
    <source>
        <dbReference type="Proteomes" id="UP000316621"/>
    </source>
</evidence>
<sequence>MAKLSCTTLLLISIICLSVAAMVVARPAKINDNVGRKCQIIWTLPEERCEAECRDICINDFHGEQHCSEFVPGTKISQCTCLVDC</sequence>